<dbReference type="EMBL" id="VMNF01000005">
    <property type="protein sequence ID" value="TXC07111.1"/>
    <property type="molecule type" value="Genomic_DNA"/>
</dbReference>
<evidence type="ECO:0000313" key="2">
    <source>
        <dbReference type="Proteomes" id="UP000321331"/>
    </source>
</evidence>
<proteinExistence type="predicted"/>
<dbReference type="InterPro" id="IPR006439">
    <property type="entry name" value="HAD-SF_hydro_IA"/>
</dbReference>
<dbReference type="NCBIfam" id="TIGR01509">
    <property type="entry name" value="HAD-SF-IA-v3"/>
    <property type="match status" value="1"/>
</dbReference>
<comment type="caution">
    <text evidence="1">The sequence shown here is derived from an EMBL/GenBank/DDBJ whole genome shotgun (WGS) entry which is preliminary data.</text>
</comment>
<dbReference type="SFLD" id="SFLDG01129">
    <property type="entry name" value="C1.5:_HAD__Beta-PGM__Phosphata"/>
    <property type="match status" value="1"/>
</dbReference>
<dbReference type="InterPro" id="IPR036412">
    <property type="entry name" value="HAD-like_sf"/>
</dbReference>
<sequence length="253" mass="27538">GVAKMNLMKITTLLLDCDNTLVQPESIAFEASADLTNEILAARKVDLSFTGSYLQLEFVGQNFQNMILAIEAKFNVSCNISDKELEHYVSMEDDRVISKLMQNLELCDGANAELERLKGHYRLAVVSSSALRHVRACFDKAGQANFFDPSDVFSAVDSLPVPTSKPDPAVNLHVLKVMGKGASECVAVEDSRSGATSAQRAGIITVGYTGACETPEEADALCIVLGNAGCHFVMSSWDEFPDILRKIKTHLME</sequence>
<evidence type="ECO:0000313" key="1">
    <source>
        <dbReference type="EMBL" id="TXC07111.1"/>
    </source>
</evidence>
<organism evidence="1 2">
    <name type="scientific">Fusarium oxysporum f. sp. cubense</name>
    <dbReference type="NCBI Taxonomy" id="61366"/>
    <lineage>
        <taxon>Eukaryota</taxon>
        <taxon>Fungi</taxon>
        <taxon>Dikarya</taxon>
        <taxon>Ascomycota</taxon>
        <taxon>Pezizomycotina</taxon>
        <taxon>Sordariomycetes</taxon>
        <taxon>Hypocreomycetidae</taxon>
        <taxon>Hypocreales</taxon>
        <taxon>Nectriaceae</taxon>
        <taxon>Fusarium</taxon>
        <taxon>Fusarium oxysporum species complex</taxon>
    </lineage>
</organism>
<gene>
    <name evidence="1" type="ORF">FocTR4_00003531</name>
</gene>
<dbReference type="SFLD" id="SFLDS00003">
    <property type="entry name" value="Haloacid_Dehalogenase"/>
    <property type="match status" value="1"/>
</dbReference>
<name>A0A5C6TBC2_FUSOC</name>
<dbReference type="GO" id="GO:0008967">
    <property type="term" value="F:phosphoglycolate phosphatase activity"/>
    <property type="evidence" value="ECO:0007669"/>
    <property type="project" value="TreeGrafter"/>
</dbReference>
<dbReference type="AlphaFoldDB" id="A0A5C6TBC2"/>
<dbReference type="InterPro" id="IPR023214">
    <property type="entry name" value="HAD_sf"/>
</dbReference>
<protein>
    <submittedName>
        <fullName evidence="1">Uncharacterized protein</fullName>
    </submittedName>
</protein>
<dbReference type="InterPro" id="IPR023198">
    <property type="entry name" value="PGP-like_dom2"/>
</dbReference>
<dbReference type="Gene3D" id="1.10.150.240">
    <property type="entry name" value="Putative phosphatase, domain 2"/>
    <property type="match status" value="1"/>
</dbReference>
<dbReference type="Proteomes" id="UP000321331">
    <property type="component" value="Unassembled WGS sequence"/>
</dbReference>
<dbReference type="InterPro" id="IPR050155">
    <property type="entry name" value="HAD-like_hydrolase_sf"/>
</dbReference>
<dbReference type="SUPFAM" id="SSF56784">
    <property type="entry name" value="HAD-like"/>
    <property type="match status" value="1"/>
</dbReference>
<dbReference type="CDD" id="cd07505">
    <property type="entry name" value="HAD_BPGM-like"/>
    <property type="match status" value="1"/>
</dbReference>
<dbReference type="PANTHER" id="PTHR43434">
    <property type="entry name" value="PHOSPHOGLYCOLATE PHOSPHATASE"/>
    <property type="match status" value="1"/>
</dbReference>
<reference evidence="1 2" key="1">
    <citation type="submission" date="2019-07" db="EMBL/GenBank/DDBJ databases">
        <title>The First High-Quality Draft Genome Sequence of the Causal Agent of the Current Panama Disease Epidemic.</title>
        <authorList>
            <person name="Warmington R.J."/>
            <person name="Kay W."/>
            <person name="Jeffries A."/>
            <person name="Bebber D."/>
            <person name="Moore K."/>
            <person name="Studholme D.J."/>
        </authorList>
    </citation>
    <scope>NUCLEOTIDE SEQUENCE [LARGE SCALE GENOMIC DNA]</scope>
    <source>
        <strain evidence="1 2">TR4</strain>
    </source>
</reference>
<dbReference type="Pfam" id="PF00702">
    <property type="entry name" value="Hydrolase"/>
    <property type="match status" value="1"/>
</dbReference>
<feature type="non-terminal residue" evidence="1">
    <location>
        <position position="1"/>
    </location>
</feature>
<accession>A0A5C6TBC2</accession>
<dbReference type="Gene3D" id="3.40.50.1000">
    <property type="entry name" value="HAD superfamily/HAD-like"/>
    <property type="match status" value="1"/>
</dbReference>
<dbReference type="PANTHER" id="PTHR43434:SF1">
    <property type="entry name" value="PHOSPHOGLYCOLATE PHOSPHATASE"/>
    <property type="match status" value="1"/>
</dbReference>
<dbReference type="GO" id="GO:0006281">
    <property type="term" value="P:DNA repair"/>
    <property type="evidence" value="ECO:0007669"/>
    <property type="project" value="TreeGrafter"/>
</dbReference>